<evidence type="ECO:0000313" key="1">
    <source>
        <dbReference type="EMBL" id="KAK7299003.1"/>
    </source>
</evidence>
<protein>
    <submittedName>
        <fullName evidence="1">Uncharacterized protein</fullName>
    </submittedName>
</protein>
<organism evidence="1 2">
    <name type="scientific">Canavalia gladiata</name>
    <name type="common">Sword bean</name>
    <name type="synonym">Dolichos gladiatus</name>
    <dbReference type="NCBI Taxonomy" id="3824"/>
    <lineage>
        <taxon>Eukaryota</taxon>
        <taxon>Viridiplantae</taxon>
        <taxon>Streptophyta</taxon>
        <taxon>Embryophyta</taxon>
        <taxon>Tracheophyta</taxon>
        <taxon>Spermatophyta</taxon>
        <taxon>Magnoliopsida</taxon>
        <taxon>eudicotyledons</taxon>
        <taxon>Gunneridae</taxon>
        <taxon>Pentapetalae</taxon>
        <taxon>rosids</taxon>
        <taxon>fabids</taxon>
        <taxon>Fabales</taxon>
        <taxon>Fabaceae</taxon>
        <taxon>Papilionoideae</taxon>
        <taxon>50 kb inversion clade</taxon>
        <taxon>NPAAA clade</taxon>
        <taxon>indigoferoid/millettioid clade</taxon>
        <taxon>Phaseoleae</taxon>
        <taxon>Canavalia</taxon>
    </lineage>
</organism>
<evidence type="ECO:0000313" key="2">
    <source>
        <dbReference type="Proteomes" id="UP001367508"/>
    </source>
</evidence>
<reference evidence="1 2" key="1">
    <citation type="submission" date="2024-01" db="EMBL/GenBank/DDBJ databases">
        <title>The genomes of 5 underutilized Papilionoideae crops provide insights into root nodulation and disease resistanc.</title>
        <authorList>
            <person name="Jiang F."/>
        </authorList>
    </citation>
    <scope>NUCLEOTIDE SEQUENCE [LARGE SCALE GENOMIC DNA]</scope>
    <source>
        <strain evidence="1">LVBAO_FW01</strain>
        <tissue evidence="1">Leaves</tissue>
    </source>
</reference>
<gene>
    <name evidence="1" type="ORF">VNO77_46328</name>
</gene>
<dbReference type="Proteomes" id="UP001367508">
    <property type="component" value="Unassembled WGS sequence"/>
</dbReference>
<comment type="caution">
    <text evidence="1">The sequence shown here is derived from an EMBL/GenBank/DDBJ whole genome shotgun (WGS) entry which is preliminary data.</text>
</comment>
<name>A0AAN9JHM3_CANGL</name>
<accession>A0AAN9JHM3</accession>
<keyword evidence="2" id="KW-1185">Reference proteome</keyword>
<dbReference type="EMBL" id="JAYMYQ010000023">
    <property type="protein sequence ID" value="KAK7299003.1"/>
    <property type="molecule type" value="Genomic_DNA"/>
</dbReference>
<sequence>MEEDSCGAHPRWSASDYCSLTYIPFSGLSFPRCHLFFRRTGIGDWSFLRPSPSPADAKVSSSALSWTHSLWASKKGRVQALL</sequence>
<dbReference type="AlphaFoldDB" id="A0AAN9JHM3"/>
<proteinExistence type="predicted"/>